<feature type="transmembrane region" description="Helical" evidence="1">
    <location>
        <begin position="214"/>
        <end position="236"/>
    </location>
</feature>
<evidence type="ECO:0000313" key="3">
    <source>
        <dbReference type="Proteomes" id="UP000681610"/>
    </source>
</evidence>
<dbReference type="RefSeq" id="WP_208057524.1">
    <property type="nucleotide sequence ID" value="NZ_JAGDYP010000001.1"/>
</dbReference>
<feature type="transmembrane region" description="Helical" evidence="1">
    <location>
        <begin position="75"/>
        <end position="93"/>
    </location>
</feature>
<accession>A0ABS3PVM0</accession>
<dbReference type="EMBL" id="JAGDYP010000001">
    <property type="protein sequence ID" value="MBO1883053.1"/>
    <property type="molecule type" value="Genomic_DNA"/>
</dbReference>
<evidence type="ECO:0008006" key="4">
    <source>
        <dbReference type="Google" id="ProtNLM"/>
    </source>
</evidence>
<comment type="caution">
    <text evidence="2">The sequence shown here is derived from an EMBL/GenBank/DDBJ whole genome shotgun (WGS) entry which is preliminary data.</text>
</comment>
<sequence>MLSKYLENIKPSTFAIVLVALLIGDALYEYVVFAPTTHDMYRVGKLLLSFVLLFFTLLLLHQIDRWNELTETKNSYSIAFFSIFVVLFPSVFAEPNLIGANLLIVIALWRVLTLKTGEGIAQKLFDTSLLIVCASLLHYWALLFLLNVWISLLFYGAQKRRYWFIPLLAIVVVAILAGSVTLVVNSYYPVIPFLYTSVTEYKWTYLEIFHNYSIPYLVALVCLVVLLLISLIIYYFKRSYHTISSLIVIQFLWVSIGVAVLSGEVLYSFAPIAVLFALYIEKIRVWWLKETLLWLMLSLPAVFLFLHFITKS</sequence>
<name>A0ABS3PVM0_9FLAO</name>
<evidence type="ECO:0000256" key="1">
    <source>
        <dbReference type="SAM" id="Phobius"/>
    </source>
</evidence>
<keyword evidence="3" id="KW-1185">Reference proteome</keyword>
<feature type="transmembrane region" description="Helical" evidence="1">
    <location>
        <begin position="292"/>
        <end position="310"/>
    </location>
</feature>
<keyword evidence="1" id="KW-0472">Membrane</keyword>
<dbReference type="Proteomes" id="UP000681610">
    <property type="component" value="Unassembled WGS sequence"/>
</dbReference>
<feature type="transmembrane region" description="Helical" evidence="1">
    <location>
        <begin position="12"/>
        <end position="34"/>
    </location>
</feature>
<reference evidence="2 3" key="1">
    <citation type="submission" date="2021-03" db="EMBL/GenBank/DDBJ databases">
        <title>Isolation and description of Capnocytophaga bilenii sp. nov., a novel Capnocytophaga species, isolated from a gingivitis subject.</title>
        <authorList>
            <person name="Antezack A."/>
            <person name="Monnet-Corti V."/>
            <person name="La Scola B."/>
        </authorList>
    </citation>
    <scope>NUCLEOTIDE SEQUENCE [LARGE SCALE GENOMIC DNA]</scope>
    <source>
        <strain evidence="2 3">Marseille-Q4570</strain>
    </source>
</reference>
<gene>
    <name evidence="2" type="ORF">J4N46_01030</name>
</gene>
<proteinExistence type="predicted"/>
<organism evidence="2 3">
    <name type="scientific">Capnocytophaga bilenii</name>
    <dbReference type="NCBI Taxonomy" id="2819369"/>
    <lineage>
        <taxon>Bacteria</taxon>
        <taxon>Pseudomonadati</taxon>
        <taxon>Bacteroidota</taxon>
        <taxon>Flavobacteriia</taxon>
        <taxon>Flavobacteriales</taxon>
        <taxon>Flavobacteriaceae</taxon>
        <taxon>Capnocytophaga</taxon>
    </lineage>
</organism>
<keyword evidence="1" id="KW-1133">Transmembrane helix</keyword>
<keyword evidence="1" id="KW-0812">Transmembrane</keyword>
<evidence type="ECO:0000313" key="2">
    <source>
        <dbReference type="EMBL" id="MBO1883053.1"/>
    </source>
</evidence>
<protein>
    <recommendedName>
        <fullName evidence="4">Beta-carotene 15,15'-monooxygenase</fullName>
    </recommendedName>
</protein>
<feature type="transmembrane region" description="Helical" evidence="1">
    <location>
        <begin position="248"/>
        <end position="280"/>
    </location>
</feature>
<feature type="transmembrane region" description="Helical" evidence="1">
    <location>
        <begin position="129"/>
        <end position="155"/>
    </location>
</feature>
<feature type="transmembrane region" description="Helical" evidence="1">
    <location>
        <begin position="46"/>
        <end position="63"/>
    </location>
</feature>
<feature type="transmembrane region" description="Helical" evidence="1">
    <location>
        <begin position="162"/>
        <end position="188"/>
    </location>
</feature>